<proteinExistence type="predicted"/>
<organism evidence="1">
    <name type="scientific">Oryza brachyantha</name>
    <name type="common">malo sina</name>
    <dbReference type="NCBI Taxonomy" id="4533"/>
    <lineage>
        <taxon>Eukaryota</taxon>
        <taxon>Viridiplantae</taxon>
        <taxon>Streptophyta</taxon>
        <taxon>Embryophyta</taxon>
        <taxon>Tracheophyta</taxon>
        <taxon>Spermatophyta</taxon>
        <taxon>Magnoliopsida</taxon>
        <taxon>Liliopsida</taxon>
        <taxon>Poales</taxon>
        <taxon>Poaceae</taxon>
        <taxon>BOP clade</taxon>
        <taxon>Oryzoideae</taxon>
        <taxon>Oryzeae</taxon>
        <taxon>Oryzinae</taxon>
        <taxon>Oryza</taxon>
    </lineage>
</organism>
<dbReference type="AlphaFoldDB" id="J3N9Y0"/>
<dbReference type="EnsemblPlants" id="OB11G26160.1">
    <property type="protein sequence ID" value="OB11G26160.1"/>
    <property type="gene ID" value="OB11G26160"/>
</dbReference>
<protein>
    <submittedName>
        <fullName evidence="1">Uncharacterized protein</fullName>
    </submittedName>
</protein>
<accession>J3N9Y0</accession>
<dbReference type="Proteomes" id="UP000006038">
    <property type="component" value="Chromosome 11"/>
</dbReference>
<keyword evidence="2" id="KW-1185">Reference proteome</keyword>
<evidence type="ECO:0000313" key="2">
    <source>
        <dbReference type="Proteomes" id="UP000006038"/>
    </source>
</evidence>
<name>J3N9Y0_ORYBR</name>
<evidence type="ECO:0000313" key="1">
    <source>
        <dbReference type="EnsemblPlants" id="OB11G26160.1"/>
    </source>
</evidence>
<dbReference type="HOGENOM" id="CLU_2929652_0_0_1"/>
<reference evidence="1" key="1">
    <citation type="journal article" date="2013" name="Nat. Commun.">
        <title>Whole-genome sequencing of Oryza brachyantha reveals mechanisms underlying Oryza genome evolution.</title>
        <authorList>
            <person name="Chen J."/>
            <person name="Huang Q."/>
            <person name="Gao D."/>
            <person name="Wang J."/>
            <person name="Lang Y."/>
            <person name="Liu T."/>
            <person name="Li B."/>
            <person name="Bai Z."/>
            <person name="Luis Goicoechea J."/>
            <person name="Liang C."/>
            <person name="Chen C."/>
            <person name="Zhang W."/>
            <person name="Sun S."/>
            <person name="Liao Y."/>
            <person name="Zhang X."/>
            <person name="Yang L."/>
            <person name="Song C."/>
            <person name="Wang M."/>
            <person name="Shi J."/>
            <person name="Liu G."/>
            <person name="Liu J."/>
            <person name="Zhou H."/>
            <person name="Zhou W."/>
            <person name="Yu Q."/>
            <person name="An N."/>
            <person name="Chen Y."/>
            <person name="Cai Q."/>
            <person name="Wang B."/>
            <person name="Liu B."/>
            <person name="Min J."/>
            <person name="Huang Y."/>
            <person name="Wu H."/>
            <person name="Li Z."/>
            <person name="Zhang Y."/>
            <person name="Yin Y."/>
            <person name="Song W."/>
            <person name="Jiang J."/>
            <person name="Jackson S.A."/>
            <person name="Wing R.A."/>
            <person name="Wang J."/>
            <person name="Chen M."/>
        </authorList>
    </citation>
    <scope>NUCLEOTIDE SEQUENCE [LARGE SCALE GENOMIC DNA]</scope>
    <source>
        <strain evidence="1">cv. IRGC 101232</strain>
    </source>
</reference>
<reference evidence="1" key="2">
    <citation type="submission" date="2013-04" db="UniProtKB">
        <authorList>
            <consortium name="EnsemblPlants"/>
        </authorList>
    </citation>
    <scope>IDENTIFICATION</scope>
</reference>
<sequence>IRSPQQYILNNVQSRLQILRRSKQNKNSSCFAFSKHKNHRKFANYLGHATVVHRPVCPRMR</sequence>
<dbReference type="Gramene" id="OB11G26160.1">
    <property type="protein sequence ID" value="OB11G26160.1"/>
    <property type="gene ID" value="OB11G26160"/>
</dbReference>